<keyword evidence="4" id="KW-0808">Transferase</keyword>
<dbReference type="EC" id="2.7.13.3" evidence="2"/>
<feature type="transmembrane region" description="Helical" evidence="10">
    <location>
        <begin position="36"/>
        <end position="57"/>
    </location>
</feature>
<keyword evidence="7" id="KW-0067">ATP-binding</keyword>
<feature type="coiled-coil region" evidence="9">
    <location>
        <begin position="60"/>
        <end position="87"/>
    </location>
</feature>
<keyword evidence="6 12" id="KW-0418">Kinase</keyword>
<dbReference type="GO" id="GO:0000155">
    <property type="term" value="F:phosphorelay sensor kinase activity"/>
    <property type="evidence" value="ECO:0007669"/>
    <property type="project" value="InterPro"/>
</dbReference>
<proteinExistence type="predicted"/>
<dbReference type="Gene3D" id="1.20.5.1930">
    <property type="match status" value="1"/>
</dbReference>
<dbReference type="AlphaFoldDB" id="A0A4R1PVN7"/>
<dbReference type="SUPFAM" id="SSF55874">
    <property type="entry name" value="ATPase domain of HSP90 chaperone/DNA topoisomerase II/histidine kinase"/>
    <property type="match status" value="1"/>
</dbReference>
<evidence type="ECO:0000256" key="10">
    <source>
        <dbReference type="SAM" id="Phobius"/>
    </source>
</evidence>
<comment type="catalytic activity">
    <reaction evidence="1">
        <text>ATP + protein L-histidine = ADP + protein N-phospho-L-histidine.</text>
        <dbReference type="EC" id="2.7.13.3"/>
    </reaction>
</comment>
<dbReference type="GO" id="GO:0016020">
    <property type="term" value="C:membrane"/>
    <property type="evidence" value="ECO:0007669"/>
    <property type="project" value="InterPro"/>
</dbReference>
<dbReference type="PANTHER" id="PTHR24421:SF10">
    <property type="entry name" value="NITRATE_NITRITE SENSOR PROTEIN NARQ"/>
    <property type="match status" value="1"/>
</dbReference>
<accession>A0A4R1PVN7</accession>
<evidence type="ECO:0000256" key="2">
    <source>
        <dbReference type="ARBA" id="ARBA00012438"/>
    </source>
</evidence>
<dbReference type="InterPro" id="IPR036890">
    <property type="entry name" value="HATPase_C_sf"/>
</dbReference>
<keyword evidence="3" id="KW-0597">Phosphoprotein</keyword>
<keyword evidence="9" id="KW-0175">Coiled coil</keyword>
<keyword evidence="5" id="KW-0547">Nucleotide-binding</keyword>
<protein>
    <recommendedName>
        <fullName evidence="2">histidine kinase</fullName>
        <ecNumber evidence="2">2.7.13.3</ecNumber>
    </recommendedName>
</protein>
<evidence type="ECO:0000256" key="8">
    <source>
        <dbReference type="ARBA" id="ARBA00023012"/>
    </source>
</evidence>
<dbReference type="RefSeq" id="WP_165898913.1">
    <property type="nucleotide sequence ID" value="NZ_SLUI01000009.1"/>
</dbReference>
<dbReference type="CDD" id="cd16917">
    <property type="entry name" value="HATPase_UhpB-NarQ-NarX-like"/>
    <property type="match status" value="1"/>
</dbReference>
<dbReference type="InterPro" id="IPR003594">
    <property type="entry name" value="HATPase_dom"/>
</dbReference>
<organism evidence="12 13">
    <name type="scientific">Anaerospora hongkongensis</name>
    <dbReference type="NCBI Taxonomy" id="244830"/>
    <lineage>
        <taxon>Bacteria</taxon>
        <taxon>Bacillati</taxon>
        <taxon>Bacillota</taxon>
        <taxon>Negativicutes</taxon>
        <taxon>Selenomonadales</taxon>
        <taxon>Sporomusaceae</taxon>
        <taxon>Anaerospora</taxon>
    </lineage>
</organism>
<dbReference type="InterPro" id="IPR011712">
    <property type="entry name" value="Sig_transdc_His_kin_sub3_dim/P"/>
</dbReference>
<dbReference type="Gene3D" id="3.30.565.10">
    <property type="entry name" value="Histidine kinase-like ATPase, C-terminal domain"/>
    <property type="match status" value="1"/>
</dbReference>
<evidence type="ECO:0000256" key="9">
    <source>
        <dbReference type="SAM" id="Coils"/>
    </source>
</evidence>
<sequence>MNITRMKWLAAIVPAICIGLFEFARHEYLHIISMSWGNVLAAVLTGLLFILFSHGIFTLMENLYGKLQQEKQETAILQERYRIARELHDNIAQSLFFMNVKLLEIESSWKNGKEPWPAITELKEAIKLTDTEVRQQIFALQTVAPPDEAVELSSAIRNRLQQYEAQTGTITDLAAVCSSTDSFNSDQQQKLVRIFQELLFNIRKHAEASRVSVSLAEQDGTFSMTIHDNGRGFASEDILQKQSSFGFKLLEQDLHSIGADLKITSTPGNGTTAIVTVKPTKGSYDFDNQSVNR</sequence>
<dbReference type="EMBL" id="SLUI01000009">
    <property type="protein sequence ID" value="TCL36217.1"/>
    <property type="molecule type" value="Genomic_DNA"/>
</dbReference>
<dbReference type="Pfam" id="PF07730">
    <property type="entry name" value="HisKA_3"/>
    <property type="match status" value="1"/>
</dbReference>
<keyword evidence="13" id="KW-1185">Reference proteome</keyword>
<evidence type="ECO:0000256" key="1">
    <source>
        <dbReference type="ARBA" id="ARBA00000085"/>
    </source>
</evidence>
<evidence type="ECO:0000313" key="12">
    <source>
        <dbReference type="EMBL" id="TCL36217.1"/>
    </source>
</evidence>
<name>A0A4R1PVN7_9FIRM</name>
<dbReference type="Pfam" id="PF02518">
    <property type="entry name" value="HATPase_c"/>
    <property type="match status" value="1"/>
</dbReference>
<keyword evidence="10" id="KW-0812">Transmembrane</keyword>
<dbReference type="InterPro" id="IPR050482">
    <property type="entry name" value="Sensor_HK_TwoCompSys"/>
</dbReference>
<dbReference type="GO" id="GO:0005524">
    <property type="term" value="F:ATP binding"/>
    <property type="evidence" value="ECO:0007669"/>
    <property type="project" value="UniProtKB-KW"/>
</dbReference>
<evidence type="ECO:0000259" key="11">
    <source>
        <dbReference type="SMART" id="SM00387"/>
    </source>
</evidence>
<evidence type="ECO:0000256" key="3">
    <source>
        <dbReference type="ARBA" id="ARBA00022553"/>
    </source>
</evidence>
<dbReference type="GO" id="GO:0046983">
    <property type="term" value="F:protein dimerization activity"/>
    <property type="evidence" value="ECO:0007669"/>
    <property type="project" value="InterPro"/>
</dbReference>
<comment type="caution">
    <text evidence="12">The sequence shown here is derived from an EMBL/GenBank/DDBJ whole genome shotgun (WGS) entry which is preliminary data.</text>
</comment>
<evidence type="ECO:0000256" key="7">
    <source>
        <dbReference type="ARBA" id="ARBA00022840"/>
    </source>
</evidence>
<dbReference type="PANTHER" id="PTHR24421">
    <property type="entry name" value="NITRATE/NITRITE SENSOR PROTEIN NARX-RELATED"/>
    <property type="match status" value="1"/>
</dbReference>
<keyword evidence="10" id="KW-0472">Membrane</keyword>
<evidence type="ECO:0000313" key="13">
    <source>
        <dbReference type="Proteomes" id="UP000295063"/>
    </source>
</evidence>
<evidence type="ECO:0000256" key="6">
    <source>
        <dbReference type="ARBA" id="ARBA00022777"/>
    </source>
</evidence>
<evidence type="ECO:0000256" key="5">
    <source>
        <dbReference type="ARBA" id="ARBA00022741"/>
    </source>
</evidence>
<dbReference type="SMART" id="SM00387">
    <property type="entry name" value="HATPase_c"/>
    <property type="match status" value="1"/>
</dbReference>
<keyword evidence="8" id="KW-0902">Two-component regulatory system</keyword>
<feature type="domain" description="Histidine kinase/HSP90-like ATPase" evidence="11">
    <location>
        <begin position="186"/>
        <end position="281"/>
    </location>
</feature>
<evidence type="ECO:0000256" key="4">
    <source>
        <dbReference type="ARBA" id="ARBA00022679"/>
    </source>
</evidence>
<gene>
    <name evidence="12" type="ORF">EV210_109166</name>
</gene>
<dbReference type="Proteomes" id="UP000295063">
    <property type="component" value="Unassembled WGS sequence"/>
</dbReference>
<reference evidence="12 13" key="1">
    <citation type="submission" date="2019-03" db="EMBL/GenBank/DDBJ databases">
        <title>Genomic Encyclopedia of Type Strains, Phase IV (KMG-IV): sequencing the most valuable type-strain genomes for metagenomic binning, comparative biology and taxonomic classification.</title>
        <authorList>
            <person name="Goeker M."/>
        </authorList>
    </citation>
    <scope>NUCLEOTIDE SEQUENCE [LARGE SCALE GENOMIC DNA]</scope>
    <source>
        <strain evidence="12 13">DSM 15969</strain>
    </source>
</reference>
<keyword evidence="10" id="KW-1133">Transmembrane helix</keyword>